<proteinExistence type="predicted"/>
<protein>
    <recommendedName>
        <fullName evidence="7">PQ loop repeat protein</fullName>
    </recommendedName>
</protein>
<comment type="subcellular location">
    <subcellularLocation>
        <location evidence="1">Membrane</location>
        <topology evidence="1">Multi-pass membrane protein</topology>
    </subcellularLocation>
</comment>
<accession>A0A6C0B4R3</accession>
<reference evidence="6" key="1">
    <citation type="journal article" date="2020" name="Nature">
        <title>Giant virus diversity and host interactions through global metagenomics.</title>
        <authorList>
            <person name="Schulz F."/>
            <person name="Roux S."/>
            <person name="Paez-Espino D."/>
            <person name="Jungbluth S."/>
            <person name="Walsh D.A."/>
            <person name="Denef V.J."/>
            <person name="McMahon K.D."/>
            <person name="Konstantinidis K.T."/>
            <person name="Eloe-Fadrosh E.A."/>
            <person name="Kyrpides N.C."/>
            <person name="Woyke T."/>
        </authorList>
    </citation>
    <scope>NUCLEOTIDE SEQUENCE</scope>
    <source>
        <strain evidence="6">GVMAG-M-3300009422-16</strain>
    </source>
</reference>
<name>A0A6C0B4R3_9ZZZZ</name>
<dbReference type="EMBL" id="MN739077">
    <property type="protein sequence ID" value="QHS87056.1"/>
    <property type="molecule type" value="Genomic_DNA"/>
</dbReference>
<dbReference type="InterPro" id="IPR006603">
    <property type="entry name" value="PQ-loop_rpt"/>
</dbReference>
<evidence type="ECO:0000256" key="1">
    <source>
        <dbReference type="ARBA" id="ARBA00004141"/>
    </source>
</evidence>
<feature type="transmembrane region" description="Helical" evidence="5">
    <location>
        <begin position="6"/>
        <end position="26"/>
    </location>
</feature>
<organism evidence="6">
    <name type="scientific">viral metagenome</name>
    <dbReference type="NCBI Taxonomy" id="1070528"/>
    <lineage>
        <taxon>unclassified sequences</taxon>
        <taxon>metagenomes</taxon>
        <taxon>organismal metagenomes</taxon>
    </lineage>
</organism>
<evidence type="ECO:0008006" key="7">
    <source>
        <dbReference type="Google" id="ProtNLM"/>
    </source>
</evidence>
<evidence type="ECO:0000256" key="4">
    <source>
        <dbReference type="ARBA" id="ARBA00023136"/>
    </source>
</evidence>
<evidence type="ECO:0000313" key="6">
    <source>
        <dbReference type="EMBL" id="QHS87056.1"/>
    </source>
</evidence>
<feature type="transmembrane region" description="Helical" evidence="5">
    <location>
        <begin position="38"/>
        <end position="60"/>
    </location>
</feature>
<feature type="transmembrane region" description="Helical" evidence="5">
    <location>
        <begin position="66"/>
        <end position="90"/>
    </location>
</feature>
<keyword evidence="3 5" id="KW-1133">Transmembrane helix</keyword>
<dbReference type="Gene3D" id="1.20.1280.290">
    <property type="match status" value="1"/>
</dbReference>
<evidence type="ECO:0000256" key="2">
    <source>
        <dbReference type="ARBA" id="ARBA00022692"/>
    </source>
</evidence>
<dbReference type="AlphaFoldDB" id="A0A6C0B4R3"/>
<evidence type="ECO:0000256" key="5">
    <source>
        <dbReference type="SAM" id="Phobius"/>
    </source>
</evidence>
<sequence length="114" mass="13183">MNIFFIICGYTSILFALITQTPQIFTMIKYQSSKNISYLYLLLISIDCILYMIYGTGFILDKNYDGIPTIIVGAVPFVINIIIFSIKTYFNIMKYRKKNNDKTIETPPVIIEEV</sequence>
<evidence type="ECO:0000256" key="3">
    <source>
        <dbReference type="ARBA" id="ARBA00022989"/>
    </source>
</evidence>
<dbReference type="Pfam" id="PF04193">
    <property type="entry name" value="PQ-loop"/>
    <property type="match status" value="1"/>
</dbReference>
<keyword evidence="2 5" id="KW-0812">Transmembrane</keyword>
<dbReference type="GO" id="GO:0016020">
    <property type="term" value="C:membrane"/>
    <property type="evidence" value="ECO:0007669"/>
    <property type="project" value="UniProtKB-SubCell"/>
</dbReference>
<keyword evidence="4 5" id="KW-0472">Membrane</keyword>